<dbReference type="AlphaFoldDB" id="A0A3L6SYQ2"/>
<proteinExistence type="predicted"/>
<keyword evidence="2" id="KW-1185">Reference proteome</keyword>
<comment type="caution">
    <text evidence="1">The sequence shown here is derived from an EMBL/GenBank/DDBJ whole genome shotgun (WGS) entry which is preliminary data.</text>
</comment>
<dbReference type="Proteomes" id="UP000275267">
    <property type="component" value="Unassembled WGS sequence"/>
</dbReference>
<evidence type="ECO:0000313" key="1">
    <source>
        <dbReference type="EMBL" id="RLN28911.1"/>
    </source>
</evidence>
<dbReference type="EMBL" id="PQIB02000003">
    <property type="protein sequence ID" value="RLN28911.1"/>
    <property type="molecule type" value="Genomic_DNA"/>
</dbReference>
<reference evidence="2" key="1">
    <citation type="journal article" date="2019" name="Nat. Commun.">
        <title>The genome of broomcorn millet.</title>
        <authorList>
            <person name="Zou C."/>
            <person name="Miki D."/>
            <person name="Li D."/>
            <person name="Tang Q."/>
            <person name="Xiao L."/>
            <person name="Rajput S."/>
            <person name="Deng P."/>
            <person name="Jia W."/>
            <person name="Huang R."/>
            <person name="Zhang M."/>
            <person name="Sun Y."/>
            <person name="Hu J."/>
            <person name="Fu X."/>
            <person name="Schnable P.S."/>
            <person name="Li F."/>
            <person name="Zhang H."/>
            <person name="Feng B."/>
            <person name="Zhu X."/>
            <person name="Liu R."/>
            <person name="Schnable J.C."/>
            <person name="Zhu J.-K."/>
            <person name="Zhang H."/>
        </authorList>
    </citation>
    <scope>NUCLEOTIDE SEQUENCE [LARGE SCALE GENOMIC DNA]</scope>
</reference>
<gene>
    <name evidence="1" type="ORF">C2845_PM05G19620</name>
</gene>
<evidence type="ECO:0000313" key="2">
    <source>
        <dbReference type="Proteomes" id="UP000275267"/>
    </source>
</evidence>
<name>A0A3L6SYQ2_PANMI</name>
<organism evidence="1 2">
    <name type="scientific">Panicum miliaceum</name>
    <name type="common">Proso millet</name>
    <name type="synonym">Broomcorn millet</name>
    <dbReference type="NCBI Taxonomy" id="4540"/>
    <lineage>
        <taxon>Eukaryota</taxon>
        <taxon>Viridiplantae</taxon>
        <taxon>Streptophyta</taxon>
        <taxon>Embryophyta</taxon>
        <taxon>Tracheophyta</taxon>
        <taxon>Spermatophyta</taxon>
        <taxon>Magnoliopsida</taxon>
        <taxon>Liliopsida</taxon>
        <taxon>Poales</taxon>
        <taxon>Poaceae</taxon>
        <taxon>PACMAD clade</taxon>
        <taxon>Panicoideae</taxon>
        <taxon>Panicodae</taxon>
        <taxon>Paniceae</taxon>
        <taxon>Panicinae</taxon>
        <taxon>Panicum</taxon>
        <taxon>Panicum sect. Panicum</taxon>
    </lineage>
</organism>
<sequence>MQFRCCNGLMPSPTPLPASAFHWFAEHWLHADEMRCSESLPLQLISYLA</sequence>
<protein>
    <submittedName>
        <fullName evidence="1">Uncharacterized protein</fullName>
    </submittedName>
</protein>
<accession>A0A3L6SYQ2</accession>